<gene>
    <name evidence="1" type="ORF">RUN39_v1_50072</name>
</gene>
<sequence>MDKTPLSFFQQAIPDLFKADTNADIGNIFIALVYPHIQIIAYPETVWIGCQQSNVSIEPDAYPLLKFLEEFPYNGSNPHPESGTNGPYGSHGILVFNVPGRTGMGLHSGRANSGAQNHPTLGCIRTTDAAMGFVRNLITTDPVTSMTVINNNINAPQFGTQQ</sequence>
<dbReference type="CDD" id="cd16913">
    <property type="entry name" value="YkuD_like"/>
    <property type="match status" value="1"/>
</dbReference>
<dbReference type="InterPro" id="IPR005490">
    <property type="entry name" value="LD_TPept_cat_dom"/>
</dbReference>
<protein>
    <recommendedName>
        <fullName evidence="2">YkuD domain-containing protein</fullName>
    </recommendedName>
</protein>
<name>A0A0S4TLN0_RALSL</name>
<proteinExistence type="predicted"/>
<evidence type="ECO:0000313" key="1">
    <source>
        <dbReference type="EMBL" id="CUV11000.1"/>
    </source>
</evidence>
<organism evidence="1">
    <name type="scientific">Ralstonia solanacearum</name>
    <name type="common">Pseudomonas solanacearum</name>
    <dbReference type="NCBI Taxonomy" id="305"/>
    <lineage>
        <taxon>Bacteria</taxon>
        <taxon>Pseudomonadati</taxon>
        <taxon>Pseudomonadota</taxon>
        <taxon>Betaproteobacteria</taxon>
        <taxon>Burkholderiales</taxon>
        <taxon>Burkholderiaceae</taxon>
        <taxon>Ralstonia</taxon>
        <taxon>Ralstonia solanacearum species complex</taxon>
    </lineage>
</organism>
<accession>A0A0S4TLN0</accession>
<evidence type="ECO:0008006" key="2">
    <source>
        <dbReference type="Google" id="ProtNLM"/>
    </source>
</evidence>
<dbReference type="AlphaFoldDB" id="A0A0S4TLN0"/>
<dbReference type="GO" id="GO:0016740">
    <property type="term" value="F:transferase activity"/>
    <property type="evidence" value="ECO:0007669"/>
    <property type="project" value="InterPro"/>
</dbReference>
<dbReference type="EMBL" id="LN899819">
    <property type="protein sequence ID" value="CUV11000.1"/>
    <property type="molecule type" value="Genomic_DNA"/>
</dbReference>
<reference evidence="1" key="1">
    <citation type="submission" date="2015-10" db="EMBL/GenBank/DDBJ databases">
        <authorList>
            <person name="Gilbert D.G."/>
        </authorList>
    </citation>
    <scope>NUCLEOTIDE SEQUENCE</scope>
    <source>
        <strain evidence="1">Phyl III-seqv23</strain>
    </source>
</reference>